<dbReference type="PANTHER" id="PTHR10245:SF15">
    <property type="entry name" value="ENDOTHELIAL DIFFERENTIATION-RELATED FACTOR 1"/>
    <property type="match status" value="1"/>
</dbReference>
<comment type="function">
    <text evidence="5">Transcriptional coactivator that stimulates GCN4-dependent transcriptional activity by bridging the DNA-binding region of GCN4 and TBP (SPT15), thereby recruiting TBP to GCN4-bound promoters. Involved in induction of the ribosome quality control (RQC) pathway; a pathway that degrades nascent peptide chains during problematic translation. Required to prevent stalled ribosomes from frameshifting.</text>
</comment>
<dbReference type="FunCoup" id="A0A0L0HSQ4">
    <property type="interactions" value="541"/>
</dbReference>
<dbReference type="eggNOG" id="KOG3398">
    <property type="taxonomic scope" value="Eukaryota"/>
</dbReference>
<dbReference type="GO" id="GO:0005634">
    <property type="term" value="C:nucleus"/>
    <property type="evidence" value="ECO:0007669"/>
    <property type="project" value="EnsemblFungi"/>
</dbReference>
<evidence type="ECO:0000256" key="5">
    <source>
        <dbReference type="ARBA" id="ARBA00035107"/>
    </source>
</evidence>
<dbReference type="Gene3D" id="1.10.260.40">
    <property type="entry name" value="lambda repressor-like DNA-binding domains"/>
    <property type="match status" value="1"/>
</dbReference>
<dbReference type="InterPro" id="IPR010982">
    <property type="entry name" value="Lambda_DNA-bd_dom_sf"/>
</dbReference>
<sequence length="146" mass="15651">MSSWDDVTVIRKRPETSKALKSESAVNAARRGGGSVTSEKKSTTNAQRAGIDAGKAAKIDNETEDFTVERLGLSVAKAIQQARQAKGLTQKDLATKINEKATVVNEYETGKAANPNQQVLAKMERVLGVKLRGKDIGAPLSSIKKK</sequence>
<dbReference type="OMA" id="GKNKSCK"/>
<dbReference type="InterPro" id="IPR013729">
    <property type="entry name" value="MBF1_N"/>
</dbReference>
<dbReference type="GO" id="GO:0003677">
    <property type="term" value="F:DNA binding"/>
    <property type="evidence" value="ECO:0007669"/>
    <property type="project" value="UniProtKB-KW"/>
</dbReference>
<dbReference type="OrthoDB" id="10253401at2759"/>
<gene>
    <name evidence="8" type="ORF">SPPG_01361</name>
</gene>
<evidence type="ECO:0000256" key="2">
    <source>
        <dbReference type="ARBA" id="ARBA00023015"/>
    </source>
</evidence>
<feature type="compositionally biased region" description="Basic and acidic residues" evidence="6">
    <location>
        <begin position="8"/>
        <end position="21"/>
    </location>
</feature>
<keyword evidence="2" id="KW-0805">Transcription regulation</keyword>
<dbReference type="InterPro" id="IPR001387">
    <property type="entry name" value="Cro/C1-type_HTH"/>
</dbReference>
<dbReference type="Pfam" id="PF01381">
    <property type="entry name" value="HTH_3"/>
    <property type="match status" value="1"/>
</dbReference>
<keyword evidence="9" id="KW-1185">Reference proteome</keyword>
<feature type="domain" description="HTH cro/C1-type" evidence="7">
    <location>
        <begin position="79"/>
        <end position="134"/>
    </location>
</feature>
<evidence type="ECO:0000259" key="7">
    <source>
        <dbReference type="PROSITE" id="PS50943"/>
    </source>
</evidence>
<reference evidence="8 9" key="1">
    <citation type="submission" date="2009-08" db="EMBL/GenBank/DDBJ databases">
        <title>The Genome Sequence of Spizellomyces punctatus strain DAOM BR117.</title>
        <authorList>
            <consortium name="The Broad Institute Genome Sequencing Platform"/>
            <person name="Russ C."/>
            <person name="Cuomo C."/>
            <person name="Shea T."/>
            <person name="Young S.K."/>
            <person name="Zeng Q."/>
            <person name="Koehrsen M."/>
            <person name="Haas B."/>
            <person name="Borodovsky M."/>
            <person name="Guigo R."/>
            <person name="Alvarado L."/>
            <person name="Berlin A."/>
            <person name="Bochicchio J."/>
            <person name="Borenstein D."/>
            <person name="Chapman S."/>
            <person name="Chen Z."/>
            <person name="Engels R."/>
            <person name="Freedman E."/>
            <person name="Gellesch M."/>
            <person name="Goldberg J."/>
            <person name="Griggs A."/>
            <person name="Gujja S."/>
            <person name="Heiman D."/>
            <person name="Hepburn T."/>
            <person name="Howarth C."/>
            <person name="Jen D."/>
            <person name="Larson L."/>
            <person name="Lewis B."/>
            <person name="Mehta T."/>
            <person name="Park D."/>
            <person name="Pearson M."/>
            <person name="Roberts A."/>
            <person name="Saif S."/>
            <person name="Shenoy N."/>
            <person name="Sisk P."/>
            <person name="Stolte C."/>
            <person name="Sykes S."/>
            <person name="Thomson T."/>
            <person name="Walk T."/>
            <person name="White J."/>
            <person name="Yandava C."/>
            <person name="Burger G."/>
            <person name="Gray M.W."/>
            <person name="Holland P.W.H."/>
            <person name="King N."/>
            <person name="Lang F.B.F."/>
            <person name="Roger A.J."/>
            <person name="Ruiz-Trillo I."/>
            <person name="Lander E."/>
            <person name="Nusbaum C."/>
        </authorList>
    </citation>
    <scope>NUCLEOTIDE SEQUENCE [LARGE SCALE GENOMIC DNA]</scope>
    <source>
        <strain evidence="8 9">DAOM BR117</strain>
    </source>
</reference>
<dbReference type="SUPFAM" id="SSF47413">
    <property type="entry name" value="lambda repressor-like DNA-binding domains"/>
    <property type="match status" value="1"/>
</dbReference>
<feature type="region of interest" description="Disordered" evidence="6">
    <location>
        <begin position="1"/>
        <end position="49"/>
    </location>
</feature>
<organism evidence="8 9">
    <name type="scientific">Spizellomyces punctatus (strain DAOM BR117)</name>
    <dbReference type="NCBI Taxonomy" id="645134"/>
    <lineage>
        <taxon>Eukaryota</taxon>
        <taxon>Fungi</taxon>
        <taxon>Fungi incertae sedis</taxon>
        <taxon>Chytridiomycota</taxon>
        <taxon>Chytridiomycota incertae sedis</taxon>
        <taxon>Chytridiomycetes</taxon>
        <taxon>Spizellomycetales</taxon>
        <taxon>Spizellomycetaceae</taxon>
        <taxon>Spizellomyces</taxon>
    </lineage>
</organism>
<dbReference type="CDD" id="cd00093">
    <property type="entry name" value="HTH_XRE"/>
    <property type="match status" value="1"/>
</dbReference>
<dbReference type="VEuPathDB" id="FungiDB:SPPG_01361"/>
<dbReference type="STRING" id="645134.A0A0L0HSQ4"/>
<dbReference type="PROSITE" id="PS50943">
    <property type="entry name" value="HTH_CROC1"/>
    <property type="match status" value="1"/>
</dbReference>
<evidence type="ECO:0000313" key="9">
    <source>
        <dbReference type="Proteomes" id="UP000053201"/>
    </source>
</evidence>
<proteinExistence type="inferred from homology"/>
<keyword evidence="3" id="KW-0238">DNA-binding</keyword>
<dbReference type="InParanoid" id="A0A0L0HSQ4"/>
<dbReference type="GO" id="GO:0140469">
    <property type="term" value="P:GCN2-mediated signaling"/>
    <property type="evidence" value="ECO:0007669"/>
    <property type="project" value="EnsemblFungi"/>
</dbReference>
<evidence type="ECO:0000256" key="3">
    <source>
        <dbReference type="ARBA" id="ARBA00023125"/>
    </source>
</evidence>
<dbReference type="AlphaFoldDB" id="A0A0L0HSQ4"/>
<dbReference type="FunFam" id="1.10.260.40:FF:000018">
    <property type="entry name" value="Multiprotein bridging factor 1"/>
    <property type="match status" value="1"/>
</dbReference>
<accession>A0A0L0HSQ4</accession>
<dbReference type="GO" id="GO:1990145">
    <property type="term" value="P:maintenance of translational fidelity"/>
    <property type="evidence" value="ECO:0007669"/>
    <property type="project" value="EnsemblFungi"/>
</dbReference>
<dbReference type="GO" id="GO:0072344">
    <property type="term" value="P:rescue of stalled ribosome"/>
    <property type="evidence" value="ECO:0007669"/>
    <property type="project" value="EnsemblFungi"/>
</dbReference>
<dbReference type="SMART" id="SM00530">
    <property type="entry name" value="HTH_XRE"/>
    <property type="match status" value="1"/>
</dbReference>
<dbReference type="EMBL" id="KQ257451">
    <property type="protein sequence ID" value="KND03909.1"/>
    <property type="molecule type" value="Genomic_DNA"/>
</dbReference>
<comment type="similarity">
    <text evidence="1">Belongs to the MBF1 family.</text>
</comment>
<name>A0A0L0HSQ4_SPIPD</name>
<keyword evidence="4" id="KW-0804">Transcription</keyword>
<dbReference type="Proteomes" id="UP000053201">
    <property type="component" value="Unassembled WGS sequence"/>
</dbReference>
<dbReference type="RefSeq" id="XP_016611948.1">
    <property type="nucleotide sequence ID" value="XM_016749682.1"/>
</dbReference>
<dbReference type="GO" id="GO:0005737">
    <property type="term" value="C:cytoplasm"/>
    <property type="evidence" value="ECO:0007669"/>
    <property type="project" value="EnsemblFungi"/>
</dbReference>
<evidence type="ECO:0000313" key="8">
    <source>
        <dbReference type="EMBL" id="KND03909.1"/>
    </source>
</evidence>
<evidence type="ECO:0000256" key="6">
    <source>
        <dbReference type="SAM" id="MobiDB-lite"/>
    </source>
</evidence>
<dbReference type="GeneID" id="27685029"/>
<dbReference type="PANTHER" id="PTHR10245">
    <property type="entry name" value="ENDOTHELIAL DIFFERENTIATION-RELATED FACTOR 1 MULTIPROTEIN BRIDGING FACTOR 1"/>
    <property type="match status" value="1"/>
</dbReference>
<dbReference type="Pfam" id="PF08523">
    <property type="entry name" value="MBF1"/>
    <property type="match status" value="1"/>
</dbReference>
<evidence type="ECO:0000256" key="1">
    <source>
        <dbReference type="ARBA" id="ARBA00009802"/>
    </source>
</evidence>
<dbReference type="GO" id="GO:0043022">
    <property type="term" value="F:ribosome binding"/>
    <property type="evidence" value="ECO:0007669"/>
    <property type="project" value="EnsemblFungi"/>
</dbReference>
<evidence type="ECO:0000256" key="4">
    <source>
        <dbReference type="ARBA" id="ARBA00023163"/>
    </source>
</evidence>
<protein>
    <recommendedName>
        <fullName evidence="7">HTH cro/C1-type domain-containing protein</fullName>
    </recommendedName>
</protein>